<dbReference type="GO" id="GO:0006281">
    <property type="term" value="P:DNA repair"/>
    <property type="evidence" value="ECO:0007669"/>
    <property type="project" value="TreeGrafter"/>
</dbReference>
<comment type="catalytic activity">
    <reaction evidence="1">
        <text>2-phosphoglycolate + H2O = glycolate + phosphate</text>
        <dbReference type="Rhea" id="RHEA:14369"/>
        <dbReference type="ChEBI" id="CHEBI:15377"/>
        <dbReference type="ChEBI" id="CHEBI:29805"/>
        <dbReference type="ChEBI" id="CHEBI:43474"/>
        <dbReference type="ChEBI" id="CHEBI:58033"/>
        <dbReference type="EC" id="3.1.3.18"/>
    </reaction>
</comment>
<evidence type="ECO:0000256" key="6">
    <source>
        <dbReference type="ARBA" id="ARBA00022801"/>
    </source>
</evidence>
<dbReference type="RefSeq" id="WP_182660754.1">
    <property type="nucleotide sequence ID" value="NZ_JACIVI010000001.1"/>
</dbReference>
<evidence type="ECO:0000256" key="8">
    <source>
        <dbReference type="ARBA" id="ARBA00059247"/>
    </source>
</evidence>
<accession>A0A839HGC9</accession>
<name>A0A839HGC9_9BURK</name>
<dbReference type="Proteomes" id="UP000586093">
    <property type="component" value="Unassembled WGS sequence"/>
</dbReference>
<evidence type="ECO:0000313" key="9">
    <source>
        <dbReference type="EMBL" id="MBB1160633.1"/>
    </source>
</evidence>
<dbReference type="Gene3D" id="1.10.150.240">
    <property type="entry name" value="Putative phosphatase, domain 2"/>
    <property type="match status" value="1"/>
</dbReference>
<dbReference type="GO" id="GO:0046872">
    <property type="term" value="F:metal ion binding"/>
    <property type="evidence" value="ECO:0007669"/>
    <property type="project" value="UniProtKB-KW"/>
</dbReference>
<evidence type="ECO:0000256" key="3">
    <source>
        <dbReference type="ARBA" id="ARBA00011233"/>
    </source>
</evidence>
<dbReference type="GO" id="GO:0019253">
    <property type="term" value="P:reductive pentose-phosphate cycle"/>
    <property type="evidence" value="ECO:0007669"/>
    <property type="project" value="UniProtKB-KW"/>
</dbReference>
<dbReference type="SFLD" id="SFLDS00003">
    <property type="entry name" value="Haloacid_Dehalogenase"/>
    <property type="match status" value="1"/>
</dbReference>
<evidence type="ECO:0000256" key="1">
    <source>
        <dbReference type="ARBA" id="ARBA00000830"/>
    </source>
</evidence>
<organism evidence="9 10">
    <name type="scientific">Aquariibacter albus</name>
    <dbReference type="NCBI Taxonomy" id="2759899"/>
    <lineage>
        <taxon>Bacteria</taxon>
        <taxon>Pseudomonadati</taxon>
        <taxon>Pseudomonadota</taxon>
        <taxon>Betaproteobacteria</taxon>
        <taxon>Burkholderiales</taxon>
        <taxon>Sphaerotilaceae</taxon>
        <taxon>Aquariibacter</taxon>
    </lineage>
</organism>
<gene>
    <name evidence="9" type="ORF">H4F90_01385</name>
</gene>
<dbReference type="PANTHER" id="PTHR43434:SF23">
    <property type="entry name" value="PHOSPHOGLYCOLATE PHOSPHATASE"/>
    <property type="match status" value="1"/>
</dbReference>
<dbReference type="PANTHER" id="PTHR43434">
    <property type="entry name" value="PHOSPHOGLYCOLATE PHOSPHATASE"/>
    <property type="match status" value="1"/>
</dbReference>
<dbReference type="NCBIfam" id="TIGR01509">
    <property type="entry name" value="HAD-SF-IA-v3"/>
    <property type="match status" value="1"/>
</dbReference>
<comment type="function">
    <text evidence="8">Specifically catalyzes the dephosphorylation of 2-phosphoglycolate. Is involved in the dissimilation of the intracellular 2-phosphoglycolate formed during the DNA repair of 3'-phosphoglycolate ends, a major class of DNA lesions induced by oxidative stress.</text>
</comment>
<evidence type="ECO:0000313" key="10">
    <source>
        <dbReference type="Proteomes" id="UP000586093"/>
    </source>
</evidence>
<dbReference type="InterPro" id="IPR036412">
    <property type="entry name" value="HAD-like_sf"/>
</dbReference>
<keyword evidence="6 9" id="KW-0378">Hydrolase</keyword>
<dbReference type="FunFam" id="3.40.50.1000:FF:000022">
    <property type="entry name" value="Phosphoglycolate phosphatase"/>
    <property type="match status" value="1"/>
</dbReference>
<dbReference type="Pfam" id="PF00702">
    <property type="entry name" value="Hydrolase"/>
    <property type="match status" value="1"/>
</dbReference>
<reference evidence="9 10" key="1">
    <citation type="submission" date="2020-08" db="EMBL/GenBank/DDBJ databases">
        <title>Aquariorum lacteus gen. nov., sp. nov., a new member of the family Comamonadaceae, isolated from freshwater aquarium.</title>
        <authorList>
            <person name="Chun S.-J."/>
        </authorList>
    </citation>
    <scope>NUCLEOTIDE SEQUENCE [LARGE SCALE GENOMIC DNA]</scope>
    <source>
        <strain evidence="9 10">SJAQ100</strain>
    </source>
</reference>
<dbReference type="InterPro" id="IPR023198">
    <property type="entry name" value="PGP-like_dom2"/>
</dbReference>
<comment type="subunit">
    <text evidence="3">Homotrimer.</text>
</comment>
<dbReference type="Gene3D" id="3.40.50.1000">
    <property type="entry name" value="HAD superfamily/HAD-like"/>
    <property type="match status" value="1"/>
</dbReference>
<evidence type="ECO:0000256" key="7">
    <source>
        <dbReference type="ARBA" id="ARBA00022842"/>
    </source>
</evidence>
<dbReference type="InterPro" id="IPR050155">
    <property type="entry name" value="HAD-like_hydrolase_sf"/>
</dbReference>
<dbReference type="InterPro" id="IPR023214">
    <property type="entry name" value="HAD_sf"/>
</dbReference>
<dbReference type="NCBIfam" id="TIGR01549">
    <property type="entry name" value="HAD-SF-IA-v1"/>
    <property type="match status" value="1"/>
</dbReference>
<dbReference type="SFLD" id="SFLDG01129">
    <property type="entry name" value="C1.5:_HAD__Beta-PGM__Phosphata"/>
    <property type="match status" value="1"/>
</dbReference>
<dbReference type="EC" id="3.1.3.18" evidence="4"/>
<protein>
    <recommendedName>
        <fullName evidence="4">phosphoglycolate phosphatase</fullName>
        <ecNumber evidence="4">3.1.3.18</ecNumber>
    </recommendedName>
</protein>
<evidence type="ECO:0000256" key="2">
    <source>
        <dbReference type="ARBA" id="ARBA00004818"/>
    </source>
</evidence>
<evidence type="ECO:0000256" key="5">
    <source>
        <dbReference type="ARBA" id="ARBA00022567"/>
    </source>
</evidence>
<keyword evidence="5" id="KW-0113">Calvin cycle</keyword>
<dbReference type="InterPro" id="IPR006439">
    <property type="entry name" value="HAD-SF_hydro_IA"/>
</dbReference>
<sequence>MSSSAPARRPVFPARAVLFDLDGTLADTAPDLGGALNRLRARAGLPPLPIAELARVASSGARGMIGYGLDRHPGDADYETLRLAFLDEYAGALTRDSRLFDGVAELLQALAARGLRWGIVTNKAMVYAEPVVQGLGLGGCAVLVAGDSTPHPKPHPAPLLAASAALGLAPADCVYVGDDERDIQAAHAAGMPGVAAAYGYLGLGTPLAAWGAEAAIDRPLELLDLLAAEPS</sequence>
<evidence type="ECO:0000256" key="4">
    <source>
        <dbReference type="ARBA" id="ARBA00013078"/>
    </source>
</evidence>
<keyword evidence="10" id="KW-1185">Reference proteome</keyword>
<dbReference type="AlphaFoldDB" id="A0A839HGC9"/>
<dbReference type="SFLD" id="SFLDG01135">
    <property type="entry name" value="C1.5.6:_HAD__Beta-PGM__Phospha"/>
    <property type="match status" value="1"/>
</dbReference>
<dbReference type="SUPFAM" id="SSF56784">
    <property type="entry name" value="HAD-like"/>
    <property type="match status" value="1"/>
</dbReference>
<comment type="caution">
    <text evidence="9">The sequence shown here is derived from an EMBL/GenBank/DDBJ whole genome shotgun (WGS) entry which is preliminary data.</text>
</comment>
<proteinExistence type="predicted"/>
<keyword evidence="7" id="KW-0460">Magnesium</keyword>
<comment type="pathway">
    <text evidence="2">Organic acid metabolism; glycolate biosynthesis; glycolate from 2-phosphoglycolate: step 1/1.</text>
</comment>
<dbReference type="EMBL" id="JACIVI010000001">
    <property type="protein sequence ID" value="MBB1160633.1"/>
    <property type="molecule type" value="Genomic_DNA"/>
</dbReference>
<dbReference type="GO" id="GO:0005829">
    <property type="term" value="C:cytosol"/>
    <property type="evidence" value="ECO:0007669"/>
    <property type="project" value="TreeGrafter"/>
</dbReference>
<dbReference type="GO" id="GO:0008967">
    <property type="term" value="F:phosphoglycolate phosphatase activity"/>
    <property type="evidence" value="ECO:0007669"/>
    <property type="project" value="UniProtKB-EC"/>
</dbReference>